<feature type="region of interest" description="Disordered" evidence="11">
    <location>
        <begin position="159"/>
        <end position="201"/>
    </location>
</feature>
<evidence type="ECO:0000259" key="13">
    <source>
        <dbReference type="PROSITE" id="PS51915"/>
    </source>
</evidence>
<feature type="domain" description="C2H2-type" evidence="12">
    <location>
        <begin position="486"/>
        <end position="513"/>
    </location>
</feature>
<evidence type="ECO:0000256" key="2">
    <source>
        <dbReference type="ARBA" id="ARBA00022723"/>
    </source>
</evidence>
<dbReference type="EMBL" id="HBUE01256402">
    <property type="protein sequence ID" value="CAG6556727.1"/>
    <property type="molecule type" value="Transcribed_RNA"/>
</dbReference>
<feature type="domain" description="C2H2-type" evidence="12">
    <location>
        <begin position="569"/>
        <end position="597"/>
    </location>
</feature>
<dbReference type="EMBL" id="HBUE01151400">
    <property type="protein sequence ID" value="CAG6505428.1"/>
    <property type="molecule type" value="Transcribed_RNA"/>
</dbReference>
<evidence type="ECO:0000256" key="6">
    <source>
        <dbReference type="ARBA" id="ARBA00023015"/>
    </source>
</evidence>
<dbReference type="SMART" id="SM00868">
    <property type="entry name" value="zf-AD"/>
    <property type="match status" value="1"/>
</dbReference>
<feature type="domain" description="C2H2-type" evidence="12">
    <location>
        <begin position="348"/>
        <end position="375"/>
    </location>
</feature>
<dbReference type="GO" id="GO:0005634">
    <property type="term" value="C:nucleus"/>
    <property type="evidence" value="ECO:0007669"/>
    <property type="project" value="UniProtKB-SubCell"/>
</dbReference>
<name>A0A8D8D5N8_CULPI</name>
<feature type="binding site" evidence="10">
    <location>
        <position position="24"/>
    </location>
    <ligand>
        <name>Zn(2+)</name>
        <dbReference type="ChEBI" id="CHEBI:29105"/>
    </ligand>
</feature>
<reference evidence="14" key="1">
    <citation type="submission" date="2021-05" db="EMBL/GenBank/DDBJ databases">
        <authorList>
            <person name="Alioto T."/>
            <person name="Alioto T."/>
            <person name="Gomez Garrido J."/>
        </authorList>
    </citation>
    <scope>NUCLEOTIDE SEQUENCE</scope>
</reference>
<evidence type="ECO:0000256" key="9">
    <source>
        <dbReference type="PROSITE-ProRule" id="PRU00042"/>
    </source>
</evidence>
<keyword evidence="6" id="KW-0805">Transcription regulation</keyword>
<keyword evidence="3" id="KW-0677">Repeat</keyword>
<evidence type="ECO:0000256" key="10">
    <source>
        <dbReference type="PROSITE-ProRule" id="PRU01263"/>
    </source>
</evidence>
<evidence type="ECO:0000256" key="1">
    <source>
        <dbReference type="ARBA" id="ARBA00004123"/>
    </source>
</evidence>
<feature type="binding site" evidence="10">
    <location>
        <position position="21"/>
    </location>
    <ligand>
        <name>Zn(2+)</name>
        <dbReference type="ChEBI" id="CHEBI:29105"/>
    </ligand>
</feature>
<feature type="compositionally biased region" description="Acidic residues" evidence="11">
    <location>
        <begin position="160"/>
        <end position="175"/>
    </location>
</feature>
<keyword evidence="5 10" id="KW-0862">Zinc</keyword>
<feature type="binding site" evidence="10">
    <location>
        <position position="69"/>
    </location>
    <ligand>
        <name>Zn(2+)</name>
        <dbReference type="ChEBI" id="CHEBI:29105"/>
    </ligand>
</feature>
<dbReference type="InterPro" id="IPR036236">
    <property type="entry name" value="Znf_C2H2_sf"/>
</dbReference>
<dbReference type="GO" id="GO:0001228">
    <property type="term" value="F:DNA-binding transcription activator activity, RNA polymerase II-specific"/>
    <property type="evidence" value="ECO:0007669"/>
    <property type="project" value="TreeGrafter"/>
</dbReference>
<feature type="domain" description="C2H2-type" evidence="12">
    <location>
        <begin position="227"/>
        <end position="254"/>
    </location>
</feature>
<dbReference type="PROSITE" id="PS50157">
    <property type="entry name" value="ZINC_FINGER_C2H2_2"/>
    <property type="match status" value="8"/>
</dbReference>
<dbReference type="FunFam" id="3.30.160.60:FF:000688">
    <property type="entry name" value="zinc finger protein 197 isoform X1"/>
    <property type="match status" value="1"/>
</dbReference>
<accession>A0A8D8D5N8</accession>
<keyword evidence="2 10" id="KW-0479">Metal-binding</keyword>
<evidence type="ECO:0000256" key="4">
    <source>
        <dbReference type="ARBA" id="ARBA00022771"/>
    </source>
</evidence>
<organism evidence="14">
    <name type="scientific">Culex pipiens</name>
    <name type="common">House mosquito</name>
    <dbReference type="NCBI Taxonomy" id="7175"/>
    <lineage>
        <taxon>Eukaryota</taxon>
        <taxon>Metazoa</taxon>
        <taxon>Ecdysozoa</taxon>
        <taxon>Arthropoda</taxon>
        <taxon>Hexapoda</taxon>
        <taxon>Insecta</taxon>
        <taxon>Pterygota</taxon>
        <taxon>Neoptera</taxon>
        <taxon>Endopterygota</taxon>
        <taxon>Diptera</taxon>
        <taxon>Nematocera</taxon>
        <taxon>Culicoidea</taxon>
        <taxon>Culicidae</taxon>
        <taxon>Culicinae</taxon>
        <taxon>Culicini</taxon>
        <taxon>Culex</taxon>
        <taxon>Culex</taxon>
    </lineage>
</organism>
<dbReference type="GO" id="GO:0030674">
    <property type="term" value="F:protein-macromolecule adaptor activity"/>
    <property type="evidence" value="ECO:0007669"/>
    <property type="project" value="UniProtKB-ARBA"/>
</dbReference>
<dbReference type="GO" id="GO:0008270">
    <property type="term" value="F:zinc ion binding"/>
    <property type="evidence" value="ECO:0007669"/>
    <property type="project" value="UniProtKB-UniRule"/>
</dbReference>
<evidence type="ECO:0000256" key="3">
    <source>
        <dbReference type="ARBA" id="ARBA00022737"/>
    </source>
</evidence>
<dbReference type="PANTHER" id="PTHR24376:SF216">
    <property type="entry name" value="ZINC FINGER PROTEIN 420-LIKE"/>
    <property type="match status" value="1"/>
</dbReference>
<feature type="domain" description="C2H2-type" evidence="12">
    <location>
        <begin position="318"/>
        <end position="345"/>
    </location>
</feature>
<proteinExistence type="predicted"/>
<feature type="domain" description="C2H2-type" evidence="12">
    <location>
        <begin position="542"/>
        <end position="569"/>
    </location>
</feature>
<dbReference type="AlphaFoldDB" id="A0A8D8D5N8"/>
<sequence length="606" mass="70285">MESMVIPENEQDLSFQVNQYCRFCLCKPDKLVPLKSRVKAMPVPEMFTFLTGIEIDFEDPYPKKVCTVCIGKLGSAYAIRKEFLDNFATLQSLQSDVVEIKEEYLDEEHLEDPVKQEQHADFIKNLETLKQCTGDELQVALSNVQTVVAEPIKMEIALAPEDDSSSEYEDVDDAVDYPSSSDGFESEEKESEFKPRKKYTMRRDPSVPLVRKRKHNFEGEPSKMDPNKCYICQQQFEGPRELNVHLPVHSDMLPYTCETCAGGRAKNDPIITVLMLHRHIRMHAGTISCPYCPYRVFTVNTLKGHIEREHSERAMGTFTCEKCGYTLNSKRLYTDHMKRHEAVESGKYACTICDCKFGNGPRLRRHMLTHEEMKYQCQYCAKSLRSHTLLLTHEREHADNGGAQYACQFCNTLFVTNVERSYHLQTKHPEFERKNTQVNRSLNPYQRGGRERKVPVDWKCQEEGCDHQAKTLAGYYHHRYKHSSKYQCSYCNKRCSTKQEFNIHVNTHTGEKPYECDICDKKFNQKPNLVNHRRLHTGERPYLCTDCGQTFESNKKLANHILQHSAPQHKCIPCNKEFRYKGDYTKHMKVKHAGPSQDLEGASQDY</sequence>
<evidence type="ECO:0000256" key="5">
    <source>
        <dbReference type="ARBA" id="ARBA00022833"/>
    </source>
</evidence>
<feature type="domain" description="ZAD" evidence="13">
    <location>
        <begin position="19"/>
        <end position="93"/>
    </location>
</feature>
<dbReference type="InterPro" id="IPR013087">
    <property type="entry name" value="Znf_C2H2_type"/>
</dbReference>
<evidence type="ECO:0000256" key="8">
    <source>
        <dbReference type="ARBA" id="ARBA00023242"/>
    </source>
</evidence>
<dbReference type="Gene3D" id="3.30.160.60">
    <property type="entry name" value="Classic Zinc Finger"/>
    <property type="match status" value="6"/>
</dbReference>
<dbReference type="PANTHER" id="PTHR24376">
    <property type="entry name" value="ZINC FINGER PROTEIN"/>
    <property type="match status" value="1"/>
</dbReference>
<comment type="subcellular location">
    <subcellularLocation>
        <location evidence="1">Nucleus</location>
    </subcellularLocation>
</comment>
<keyword evidence="8" id="KW-0539">Nucleus</keyword>
<protein>
    <submittedName>
        <fullName evidence="14">Zinc finger protein 26</fullName>
    </submittedName>
</protein>
<dbReference type="PROSITE" id="PS51915">
    <property type="entry name" value="ZAD"/>
    <property type="match status" value="1"/>
</dbReference>
<evidence type="ECO:0000256" key="7">
    <source>
        <dbReference type="ARBA" id="ARBA00023163"/>
    </source>
</evidence>
<dbReference type="FunFam" id="3.30.160.60:FF:000512">
    <property type="entry name" value="zinc finger protein 197 isoform X1"/>
    <property type="match status" value="1"/>
</dbReference>
<feature type="domain" description="C2H2-type" evidence="12">
    <location>
        <begin position="375"/>
        <end position="402"/>
    </location>
</feature>
<feature type="domain" description="C2H2-type" evidence="12">
    <location>
        <begin position="514"/>
        <end position="541"/>
    </location>
</feature>
<dbReference type="Pfam" id="PF07776">
    <property type="entry name" value="zf-AD"/>
    <property type="match status" value="1"/>
</dbReference>
<evidence type="ECO:0000256" key="11">
    <source>
        <dbReference type="SAM" id="MobiDB-lite"/>
    </source>
</evidence>
<dbReference type="SUPFAM" id="SSF57667">
    <property type="entry name" value="beta-beta-alpha zinc fingers"/>
    <property type="match status" value="5"/>
</dbReference>
<feature type="binding site" evidence="10">
    <location>
        <position position="66"/>
    </location>
    <ligand>
        <name>Zn(2+)</name>
        <dbReference type="ChEBI" id="CHEBI:29105"/>
    </ligand>
</feature>
<keyword evidence="4 9" id="KW-0863">Zinc-finger</keyword>
<dbReference type="PROSITE" id="PS00028">
    <property type="entry name" value="ZINC_FINGER_C2H2_1"/>
    <property type="match status" value="9"/>
</dbReference>
<dbReference type="Pfam" id="PF00096">
    <property type="entry name" value="zf-C2H2"/>
    <property type="match status" value="4"/>
</dbReference>
<evidence type="ECO:0000259" key="12">
    <source>
        <dbReference type="PROSITE" id="PS50157"/>
    </source>
</evidence>
<evidence type="ECO:0000313" key="14">
    <source>
        <dbReference type="EMBL" id="CAG6505428.1"/>
    </source>
</evidence>
<dbReference type="SMART" id="SM00355">
    <property type="entry name" value="ZnF_C2H2"/>
    <property type="match status" value="12"/>
</dbReference>
<keyword evidence="7" id="KW-0804">Transcription</keyword>
<dbReference type="GO" id="GO:0000978">
    <property type="term" value="F:RNA polymerase II cis-regulatory region sequence-specific DNA binding"/>
    <property type="evidence" value="ECO:0007669"/>
    <property type="project" value="TreeGrafter"/>
</dbReference>
<dbReference type="SUPFAM" id="SSF57716">
    <property type="entry name" value="Glucocorticoid receptor-like (DNA-binding domain)"/>
    <property type="match status" value="1"/>
</dbReference>
<dbReference type="InterPro" id="IPR012934">
    <property type="entry name" value="Znf_AD"/>
</dbReference>